<accession>A0A835C4N5</accession>
<comment type="caution">
    <text evidence="2">The sequence shown here is derived from an EMBL/GenBank/DDBJ whole genome shotgun (WGS) entry which is preliminary data.</text>
</comment>
<feature type="region of interest" description="Disordered" evidence="1">
    <location>
        <begin position="1"/>
        <end position="27"/>
    </location>
</feature>
<dbReference type="OrthoDB" id="672160at2759"/>
<feature type="compositionally biased region" description="Pro residues" evidence="1">
    <location>
        <begin position="15"/>
        <end position="26"/>
    </location>
</feature>
<dbReference type="Proteomes" id="UP000636709">
    <property type="component" value="Unassembled WGS sequence"/>
</dbReference>
<reference evidence="2" key="1">
    <citation type="submission" date="2020-07" db="EMBL/GenBank/DDBJ databases">
        <title>Genome sequence and genetic diversity analysis of an under-domesticated orphan crop, white fonio (Digitaria exilis).</title>
        <authorList>
            <person name="Bennetzen J.L."/>
            <person name="Chen S."/>
            <person name="Ma X."/>
            <person name="Wang X."/>
            <person name="Yssel A.E.J."/>
            <person name="Chaluvadi S.R."/>
            <person name="Johnson M."/>
            <person name="Gangashetty P."/>
            <person name="Hamidou F."/>
            <person name="Sanogo M.D."/>
            <person name="Zwaenepoel A."/>
            <person name="Wallace J."/>
            <person name="Van De Peer Y."/>
            <person name="Van Deynze A."/>
        </authorList>
    </citation>
    <scope>NUCLEOTIDE SEQUENCE</scope>
    <source>
        <tissue evidence="2">Leaves</tissue>
    </source>
</reference>
<evidence type="ECO:0000256" key="1">
    <source>
        <dbReference type="SAM" id="MobiDB-lite"/>
    </source>
</evidence>
<name>A0A835C4N5_9POAL</name>
<sequence>MSPGNKQCRASFTAAPPPSCPEPARLPPELNHAGRVVHGFLHPNAPRRTSRLLPSSVVESWNVTTPICVYDPMTGGCTLLPDPPPEMAKFSSLSDHFAKRSAHCFGRHRRPRLSPPRRRFLPVRAAASSDSGEWSPATSVSTHPRSHDSSLPMRGGRDRDDPYHILTLSYNACTLTATAGSIKLPMNRLPEHYRNMVGYDANIRLASSPYGRQSETIQFKCSWERSGMVLFYVLEDGKSGLIALDVEKNEMHRVDGHRHMPFIPFKVDLEPRGAGAPPPLPGWQQAAAPFLSS</sequence>
<proteinExistence type="predicted"/>
<evidence type="ECO:0000313" key="3">
    <source>
        <dbReference type="Proteomes" id="UP000636709"/>
    </source>
</evidence>
<feature type="compositionally biased region" description="Polar residues" evidence="1">
    <location>
        <begin position="129"/>
        <end position="143"/>
    </location>
</feature>
<gene>
    <name evidence="2" type="ORF">HU200_025482</name>
</gene>
<protein>
    <submittedName>
        <fullName evidence="2">Uncharacterized protein</fullName>
    </submittedName>
</protein>
<keyword evidence="3" id="KW-1185">Reference proteome</keyword>
<feature type="compositionally biased region" description="Polar residues" evidence="1">
    <location>
        <begin position="1"/>
        <end position="10"/>
    </location>
</feature>
<evidence type="ECO:0000313" key="2">
    <source>
        <dbReference type="EMBL" id="KAF8718016.1"/>
    </source>
</evidence>
<organism evidence="2 3">
    <name type="scientific">Digitaria exilis</name>
    <dbReference type="NCBI Taxonomy" id="1010633"/>
    <lineage>
        <taxon>Eukaryota</taxon>
        <taxon>Viridiplantae</taxon>
        <taxon>Streptophyta</taxon>
        <taxon>Embryophyta</taxon>
        <taxon>Tracheophyta</taxon>
        <taxon>Spermatophyta</taxon>
        <taxon>Magnoliopsida</taxon>
        <taxon>Liliopsida</taxon>
        <taxon>Poales</taxon>
        <taxon>Poaceae</taxon>
        <taxon>PACMAD clade</taxon>
        <taxon>Panicoideae</taxon>
        <taxon>Panicodae</taxon>
        <taxon>Paniceae</taxon>
        <taxon>Anthephorinae</taxon>
        <taxon>Digitaria</taxon>
    </lineage>
</organism>
<dbReference type="EMBL" id="JACEFO010001712">
    <property type="protein sequence ID" value="KAF8718016.1"/>
    <property type="molecule type" value="Genomic_DNA"/>
</dbReference>
<feature type="region of interest" description="Disordered" evidence="1">
    <location>
        <begin position="129"/>
        <end position="157"/>
    </location>
</feature>
<dbReference type="AlphaFoldDB" id="A0A835C4N5"/>